<feature type="compositionally biased region" description="Basic and acidic residues" evidence="1">
    <location>
        <begin position="142"/>
        <end position="156"/>
    </location>
</feature>
<gene>
    <name evidence="2" type="ORF">BDV98DRAFT_556823</name>
</gene>
<organism evidence="2 3">
    <name type="scientific">Pterulicium gracile</name>
    <dbReference type="NCBI Taxonomy" id="1884261"/>
    <lineage>
        <taxon>Eukaryota</taxon>
        <taxon>Fungi</taxon>
        <taxon>Dikarya</taxon>
        <taxon>Basidiomycota</taxon>
        <taxon>Agaricomycotina</taxon>
        <taxon>Agaricomycetes</taxon>
        <taxon>Agaricomycetidae</taxon>
        <taxon>Agaricales</taxon>
        <taxon>Pleurotineae</taxon>
        <taxon>Pterulaceae</taxon>
        <taxon>Pterulicium</taxon>
    </lineage>
</organism>
<proteinExistence type="predicted"/>
<keyword evidence="3" id="KW-1185">Reference proteome</keyword>
<dbReference type="Proteomes" id="UP000305067">
    <property type="component" value="Unassembled WGS sequence"/>
</dbReference>
<reference evidence="2 3" key="1">
    <citation type="journal article" date="2019" name="Nat. Ecol. Evol.">
        <title>Megaphylogeny resolves global patterns of mushroom evolution.</title>
        <authorList>
            <person name="Varga T."/>
            <person name="Krizsan K."/>
            <person name="Foldi C."/>
            <person name="Dima B."/>
            <person name="Sanchez-Garcia M."/>
            <person name="Sanchez-Ramirez S."/>
            <person name="Szollosi G.J."/>
            <person name="Szarkandi J.G."/>
            <person name="Papp V."/>
            <person name="Albert L."/>
            <person name="Andreopoulos W."/>
            <person name="Angelini C."/>
            <person name="Antonin V."/>
            <person name="Barry K.W."/>
            <person name="Bougher N.L."/>
            <person name="Buchanan P."/>
            <person name="Buyck B."/>
            <person name="Bense V."/>
            <person name="Catcheside P."/>
            <person name="Chovatia M."/>
            <person name="Cooper J."/>
            <person name="Damon W."/>
            <person name="Desjardin D."/>
            <person name="Finy P."/>
            <person name="Geml J."/>
            <person name="Haridas S."/>
            <person name="Hughes K."/>
            <person name="Justo A."/>
            <person name="Karasinski D."/>
            <person name="Kautmanova I."/>
            <person name="Kiss B."/>
            <person name="Kocsube S."/>
            <person name="Kotiranta H."/>
            <person name="LaButti K.M."/>
            <person name="Lechner B.E."/>
            <person name="Liimatainen K."/>
            <person name="Lipzen A."/>
            <person name="Lukacs Z."/>
            <person name="Mihaltcheva S."/>
            <person name="Morgado L.N."/>
            <person name="Niskanen T."/>
            <person name="Noordeloos M.E."/>
            <person name="Ohm R.A."/>
            <person name="Ortiz-Santana B."/>
            <person name="Ovrebo C."/>
            <person name="Racz N."/>
            <person name="Riley R."/>
            <person name="Savchenko A."/>
            <person name="Shiryaev A."/>
            <person name="Soop K."/>
            <person name="Spirin V."/>
            <person name="Szebenyi C."/>
            <person name="Tomsovsky M."/>
            <person name="Tulloss R.E."/>
            <person name="Uehling J."/>
            <person name="Grigoriev I.V."/>
            <person name="Vagvolgyi C."/>
            <person name="Papp T."/>
            <person name="Martin F.M."/>
            <person name="Miettinen O."/>
            <person name="Hibbett D.S."/>
            <person name="Nagy L.G."/>
        </authorList>
    </citation>
    <scope>NUCLEOTIDE SEQUENCE [LARGE SCALE GENOMIC DNA]</scope>
    <source>
        <strain evidence="2 3">CBS 309.79</strain>
    </source>
</reference>
<protein>
    <submittedName>
        <fullName evidence="2">Uncharacterized protein</fullName>
    </submittedName>
</protein>
<evidence type="ECO:0000313" key="3">
    <source>
        <dbReference type="Proteomes" id="UP000305067"/>
    </source>
</evidence>
<dbReference type="EMBL" id="ML178814">
    <property type="protein sequence ID" value="TFL06862.1"/>
    <property type="molecule type" value="Genomic_DNA"/>
</dbReference>
<sequence length="196" mass="21746">MSNKFISSPAVDVSKEREWSSQLGMLDWDTTSIVFTKRSLIEFLRYTGTTVDTNFANVQKLPRYAKFGKISVSDEPEPEAPPKVVASPSQKEQAPQRRHTELFSVQDEGALASAPPPPEESFVTVPPTTSPRVEMSEEESGIDFRSEHKPSRRVREQPGGASSVGSIFGSTEVEEFKPTRKVTQRPGGHDSISNFF</sequence>
<dbReference type="OrthoDB" id="4062651at2759"/>
<name>A0A5C3QY79_9AGAR</name>
<evidence type="ECO:0000256" key="1">
    <source>
        <dbReference type="SAM" id="MobiDB-lite"/>
    </source>
</evidence>
<dbReference type="AlphaFoldDB" id="A0A5C3QY79"/>
<evidence type="ECO:0000313" key="2">
    <source>
        <dbReference type="EMBL" id="TFL06862.1"/>
    </source>
</evidence>
<feature type="region of interest" description="Disordered" evidence="1">
    <location>
        <begin position="72"/>
        <end position="196"/>
    </location>
</feature>
<accession>A0A5C3QY79</accession>